<dbReference type="CDD" id="cd14485">
    <property type="entry name" value="mltA_like_LT_A"/>
    <property type="match status" value="1"/>
</dbReference>
<dbReference type="RefSeq" id="WP_243450674.1">
    <property type="nucleotide sequence ID" value="NZ_BMJM01000006.1"/>
</dbReference>
<dbReference type="GO" id="GO:0008933">
    <property type="term" value="F:peptidoglycan lytic transglycosylase activity"/>
    <property type="evidence" value="ECO:0007669"/>
    <property type="project" value="TreeGrafter"/>
</dbReference>
<evidence type="ECO:0000313" key="9">
    <source>
        <dbReference type="Proteomes" id="UP000635071"/>
    </source>
</evidence>
<sequence>MKPRISYSSRFALAALLLAAACAPQPATIPAAPARPTAPAPPPPGSPIKTIRAIDLPVTVVPFTAAPAAATALPAFRKSCASLKKREDRTGLTSPGDWDAACAAAATATDPARFFTDNFRAVAIGAEPGKGFSTGYYEPEIAGSRTAQPGYTPFYRRPPDLVEVDLGDFAKDLKGRKLRGRVDGRALVPYHTRADVMAGALADKSLELAWAADPYEAFFLEIQGSGRLKLPGGKIMRIGYDTQNGRDYVAIGKVLLDRGDLQKGGVSMDSILAWLRANPAKAPALLAANPSVVFFREVIGDGPIGAMGIAVTPQVSVAADTLFIPLGAPLLVTTTLPGNIPLAAIMVAQDTGGAIKGANRIDLFRGAGAAARAEAGAQSAEARVLVLIPVAAAARLGQTGR</sequence>
<dbReference type="SUPFAM" id="SSF50685">
    <property type="entry name" value="Barwin-like endoglucanases"/>
    <property type="match status" value="1"/>
</dbReference>
<dbReference type="EC" id="4.2.2.n1" evidence="2"/>
<accession>A0A916ZV55</accession>
<dbReference type="Pfam" id="PF03562">
    <property type="entry name" value="MltA"/>
    <property type="match status" value="1"/>
</dbReference>
<evidence type="ECO:0000256" key="6">
    <source>
        <dbReference type="SAM" id="SignalP"/>
    </source>
</evidence>
<dbReference type="GO" id="GO:0071555">
    <property type="term" value="P:cell wall organization"/>
    <property type="evidence" value="ECO:0007669"/>
    <property type="project" value="UniProtKB-KW"/>
</dbReference>
<dbReference type="PANTHER" id="PTHR30124">
    <property type="entry name" value="MEMBRANE-BOUND LYTIC MUREIN TRANSGLYCOSYLASE A"/>
    <property type="match status" value="1"/>
</dbReference>
<evidence type="ECO:0000259" key="7">
    <source>
        <dbReference type="SMART" id="SM00925"/>
    </source>
</evidence>
<dbReference type="Pfam" id="PF06725">
    <property type="entry name" value="3D"/>
    <property type="match status" value="1"/>
</dbReference>
<keyword evidence="4" id="KW-0961">Cell wall biogenesis/degradation</keyword>
<dbReference type="GO" id="GO:0009253">
    <property type="term" value="P:peptidoglycan catabolic process"/>
    <property type="evidence" value="ECO:0007669"/>
    <property type="project" value="TreeGrafter"/>
</dbReference>
<dbReference type="Gene3D" id="2.40.240.50">
    <property type="entry name" value="Barwin-like endoglucanases"/>
    <property type="match status" value="1"/>
</dbReference>
<feature type="domain" description="Lytic transglycosylase MltA" evidence="7">
    <location>
        <begin position="140"/>
        <end position="296"/>
    </location>
</feature>
<evidence type="ECO:0000256" key="1">
    <source>
        <dbReference type="ARBA" id="ARBA00001420"/>
    </source>
</evidence>
<dbReference type="Gene3D" id="2.40.40.10">
    <property type="entry name" value="RlpA-like domain"/>
    <property type="match status" value="1"/>
</dbReference>
<dbReference type="EMBL" id="BMJM01000006">
    <property type="protein sequence ID" value="GGE13023.1"/>
    <property type="molecule type" value="Genomic_DNA"/>
</dbReference>
<dbReference type="InterPro" id="IPR026044">
    <property type="entry name" value="MltA"/>
</dbReference>
<feature type="signal peptide" evidence="6">
    <location>
        <begin position="1"/>
        <end position="27"/>
    </location>
</feature>
<reference evidence="8" key="1">
    <citation type="journal article" date="2014" name="Int. J. Syst. Evol. Microbiol.">
        <title>Complete genome sequence of Corynebacterium casei LMG S-19264T (=DSM 44701T), isolated from a smear-ripened cheese.</title>
        <authorList>
            <consortium name="US DOE Joint Genome Institute (JGI-PGF)"/>
            <person name="Walter F."/>
            <person name="Albersmeier A."/>
            <person name="Kalinowski J."/>
            <person name="Ruckert C."/>
        </authorList>
    </citation>
    <scope>NUCLEOTIDE SEQUENCE</scope>
    <source>
        <strain evidence="8">CGMCC 1.15519</strain>
    </source>
</reference>
<dbReference type="InterPro" id="IPR010611">
    <property type="entry name" value="3D_dom"/>
</dbReference>
<dbReference type="CDD" id="cd14668">
    <property type="entry name" value="mlta_B"/>
    <property type="match status" value="1"/>
</dbReference>
<dbReference type="InterPro" id="IPR005300">
    <property type="entry name" value="MltA_B"/>
</dbReference>
<evidence type="ECO:0000256" key="4">
    <source>
        <dbReference type="ARBA" id="ARBA00023316"/>
    </source>
</evidence>
<dbReference type="GO" id="GO:0019867">
    <property type="term" value="C:outer membrane"/>
    <property type="evidence" value="ECO:0007669"/>
    <property type="project" value="InterPro"/>
</dbReference>
<protein>
    <recommendedName>
        <fullName evidence="2">peptidoglycan lytic exotransglycosylase</fullName>
        <ecNumber evidence="2">4.2.2.n1</ecNumber>
    </recommendedName>
    <alternativeName>
        <fullName evidence="5">Murein hydrolase A</fullName>
    </alternativeName>
</protein>
<comment type="caution">
    <text evidence="8">The sequence shown here is derived from an EMBL/GenBank/DDBJ whole genome shotgun (WGS) entry which is preliminary data.</text>
</comment>
<dbReference type="Proteomes" id="UP000635071">
    <property type="component" value="Unassembled WGS sequence"/>
</dbReference>
<dbReference type="PIRSF" id="PIRSF019422">
    <property type="entry name" value="MltA"/>
    <property type="match status" value="1"/>
</dbReference>
<dbReference type="InterPro" id="IPR036908">
    <property type="entry name" value="RlpA-like_sf"/>
</dbReference>
<reference evidence="8" key="2">
    <citation type="submission" date="2020-09" db="EMBL/GenBank/DDBJ databases">
        <authorList>
            <person name="Sun Q."/>
            <person name="Zhou Y."/>
        </authorList>
    </citation>
    <scope>NUCLEOTIDE SEQUENCE</scope>
    <source>
        <strain evidence="8">CGMCC 1.15519</strain>
    </source>
</reference>
<proteinExistence type="predicted"/>
<keyword evidence="9" id="KW-1185">Reference proteome</keyword>
<dbReference type="GO" id="GO:0004553">
    <property type="term" value="F:hydrolase activity, hydrolyzing O-glycosyl compounds"/>
    <property type="evidence" value="ECO:0007669"/>
    <property type="project" value="InterPro"/>
</dbReference>
<dbReference type="SMART" id="SM00925">
    <property type="entry name" value="MltA"/>
    <property type="match status" value="1"/>
</dbReference>
<dbReference type="GO" id="GO:0009254">
    <property type="term" value="P:peptidoglycan turnover"/>
    <property type="evidence" value="ECO:0007669"/>
    <property type="project" value="InterPro"/>
</dbReference>
<comment type="catalytic activity">
    <reaction evidence="1">
        <text>Exolytic cleavage of the (1-&gt;4)-beta-glycosidic linkage between N-acetylmuramic acid (MurNAc) and N-acetylglucosamine (GlcNAc) residues in peptidoglycan, from either the reducing or the non-reducing ends of the peptidoglycan chains, with concomitant formation of a 1,6-anhydrobond in the MurNAc residue.</text>
        <dbReference type="EC" id="4.2.2.n1"/>
    </reaction>
</comment>
<dbReference type="AlphaFoldDB" id="A0A916ZV55"/>
<keyword evidence="3" id="KW-0456">Lyase</keyword>
<evidence type="ECO:0000256" key="3">
    <source>
        <dbReference type="ARBA" id="ARBA00023239"/>
    </source>
</evidence>
<gene>
    <name evidence="8" type="ORF">GCM10011529_19260</name>
</gene>
<evidence type="ECO:0000313" key="8">
    <source>
        <dbReference type="EMBL" id="GGE13023.1"/>
    </source>
</evidence>
<organism evidence="8 9">
    <name type="scientific">Sandarakinorhabdus glacialis</name>
    <dbReference type="NCBI Taxonomy" id="1614636"/>
    <lineage>
        <taxon>Bacteria</taxon>
        <taxon>Pseudomonadati</taxon>
        <taxon>Pseudomonadota</taxon>
        <taxon>Alphaproteobacteria</taxon>
        <taxon>Sphingomonadales</taxon>
        <taxon>Sphingosinicellaceae</taxon>
        <taxon>Sandarakinorhabdus</taxon>
    </lineage>
</organism>
<feature type="chain" id="PRO_5036765362" description="peptidoglycan lytic exotransglycosylase" evidence="6">
    <location>
        <begin position="28"/>
        <end position="401"/>
    </location>
</feature>
<keyword evidence="6" id="KW-0732">Signal</keyword>
<dbReference type="PANTHER" id="PTHR30124:SF0">
    <property type="entry name" value="MEMBRANE-BOUND LYTIC MUREIN TRANSGLYCOSYLASE A"/>
    <property type="match status" value="1"/>
</dbReference>
<evidence type="ECO:0000256" key="5">
    <source>
        <dbReference type="ARBA" id="ARBA00030918"/>
    </source>
</evidence>
<name>A0A916ZV55_9SPHN</name>
<evidence type="ECO:0000256" key="2">
    <source>
        <dbReference type="ARBA" id="ARBA00012587"/>
    </source>
</evidence>
<dbReference type="PROSITE" id="PS51257">
    <property type="entry name" value="PROKAR_LIPOPROTEIN"/>
    <property type="match status" value="1"/>
</dbReference>